<dbReference type="InterPro" id="IPR022417">
    <property type="entry name" value="Porphobilin_deaminase_N"/>
</dbReference>
<comment type="cofactor">
    <cofactor evidence="1">
        <name>dipyrromethane</name>
        <dbReference type="ChEBI" id="CHEBI:60342"/>
    </cofactor>
</comment>
<name>A0A3S4YVK5_9FIRM</name>
<dbReference type="Gene3D" id="3.40.190.10">
    <property type="entry name" value="Periplasmic binding protein-like II"/>
    <property type="match status" value="2"/>
</dbReference>
<dbReference type="GO" id="GO:0005737">
    <property type="term" value="C:cytoplasm"/>
    <property type="evidence" value="ECO:0007669"/>
    <property type="project" value="UniProtKB-UniRule"/>
</dbReference>
<sequence length="281" mass="31239">MARIQAQSIQKIFEATGYETEIKVITTKGDRVRNLPIDQVGKNGVFVGELERALVAKEVDVAIHSLKDMSSKIPEGFTLAPPPKAPRVEDVYVSKRANILRDDLNGHMVATGSNRRKAQLLHFFPRAKTVPVRGNIQTRIQKMEESEADGTILAYAGLERAALTDKISLVLDPREFIPSPCQGILGIEVSEARHDLIEVLEAAADPVTRFRMIIERKFQITLSASCQSPIGIYTEFTKDGVRLHGCYAKNVDSPLRFARVDTTIETALKDVVILAKQVKYE</sequence>
<evidence type="ECO:0000313" key="11">
    <source>
        <dbReference type="Proteomes" id="UP000269544"/>
    </source>
</evidence>
<dbReference type="EMBL" id="LR134523">
    <property type="protein sequence ID" value="VEJ35795.1"/>
    <property type="molecule type" value="Genomic_DNA"/>
</dbReference>
<dbReference type="PROSITE" id="PS00533">
    <property type="entry name" value="PORPHOBILINOGEN_DEAM"/>
    <property type="match status" value="1"/>
</dbReference>
<feature type="domain" description="Porphobilinogen deaminase N-terminal" evidence="9">
    <location>
        <begin position="1"/>
        <end position="196"/>
    </location>
</feature>
<reference evidence="10 11" key="1">
    <citation type="submission" date="2018-12" db="EMBL/GenBank/DDBJ databases">
        <authorList>
            <consortium name="Pathogen Informatics"/>
        </authorList>
    </citation>
    <scope>NUCLEOTIDE SEQUENCE [LARGE SCALE GENOMIC DNA]</scope>
    <source>
        <strain evidence="10 11">NCTC13079</strain>
    </source>
</reference>
<dbReference type="PANTHER" id="PTHR11557:SF0">
    <property type="entry name" value="PORPHOBILINOGEN DEAMINASE"/>
    <property type="match status" value="1"/>
</dbReference>
<evidence type="ECO:0000259" key="9">
    <source>
        <dbReference type="Pfam" id="PF01379"/>
    </source>
</evidence>
<dbReference type="KEGG" id="piv:NCTC13079_00961"/>
<evidence type="ECO:0000256" key="8">
    <source>
        <dbReference type="NCBIfam" id="TIGR00212"/>
    </source>
</evidence>
<dbReference type="EC" id="2.5.1.61" evidence="4 8"/>
<dbReference type="Pfam" id="PF01379">
    <property type="entry name" value="Porphobil_deam"/>
    <property type="match status" value="1"/>
</dbReference>
<dbReference type="InterPro" id="IPR000860">
    <property type="entry name" value="HemC"/>
</dbReference>
<organism evidence="10 11">
    <name type="scientific">Aedoeadaptatus ivorii</name>
    <dbReference type="NCBI Taxonomy" id="54006"/>
    <lineage>
        <taxon>Bacteria</taxon>
        <taxon>Bacillati</taxon>
        <taxon>Bacillota</taxon>
        <taxon>Tissierellia</taxon>
        <taxon>Tissierellales</taxon>
        <taxon>Peptoniphilaceae</taxon>
        <taxon>Aedoeadaptatus</taxon>
    </lineage>
</organism>
<protein>
    <recommendedName>
        <fullName evidence="4 8">Hydroxymethylbilane synthase</fullName>
        <ecNumber evidence="4 8">2.5.1.61</ecNumber>
    </recommendedName>
</protein>
<dbReference type="Gene3D" id="3.30.160.40">
    <property type="entry name" value="Porphobilinogen deaminase, C-terminal domain"/>
    <property type="match status" value="1"/>
</dbReference>
<dbReference type="GO" id="GO:0004418">
    <property type="term" value="F:hydroxymethylbilane synthase activity"/>
    <property type="evidence" value="ECO:0007669"/>
    <property type="project" value="UniProtKB-UniRule"/>
</dbReference>
<dbReference type="PRINTS" id="PR00151">
    <property type="entry name" value="PORPHBDMNASE"/>
</dbReference>
<proteinExistence type="inferred from homology"/>
<dbReference type="InterPro" id="IPR022419">
    <property type="entry name" value="Porphobilin_deaminase_cofac_BS"/>
</dbReference>
<keyword evidence="5 10" id="KW-0808">Transferase</keyword>
<keyword evidence="11" id="KW-1185">Reference proteome</keyword>
<keyword evidence="6" id="KW-0627">Porphyrin biosynthesis</keyword>
<evidence type="ECO:0000256" key="3">
    <source>
        <dbReference type="ARBA" id="ARBA00005638"/>
    </source>
</evidence>
<accession>A0A3S4YVK5</accession>
<dbReference type="Proteomes" id="UP000269544">
    <property type="component" value="Chromosome"/>
</dbReference>
<comment type="catalytic activity">
    <reaction evidence="7">
        <text>4 porphobilinogen + H2O = hydroxymethylbilane + 4 NH4(+)</text>
        <dbReference type="Rhea" id="RHEA:13185"/>
        <dbReference type="ChEBI" id="CHEBI:15377"/>
        <dbReference type="ChEBI" id="CHEBI:28938"/>
        <dbReference type="ChEBI" id="CHEBI:57845"/>
        <dbReference type="ChEBI" id="CHEBI:58126"/>
        <dbReference type="EC" id="2.5.1.61"/>
    </reaction>
</comment>
<comment type="similarity">
    <text evidence="3">Belongs to the HMBS family.</text>
</comment>
<dbReference type="SUPFAM" id="SSF53850">
    <property type="entry name" value="Periplasmic binding protein-like II"/>
    <property type="match status" value="1"/>
</dbReference>
<gene>
    <name evidence="10" type="primary">hemC</name>
    <name evidence="10" type="ORF">NCTC13079_00961</name>
</gene>
<dbReference type="GO" id="GO:0006783">
    <property type="term" value="P:heme biosynthetic process"/>
    <property type="evidence" value="ECO:0007669"/>
    <property type="project" value="TreeGrafter"/>
</dbReference>
<evidence type="ECO:0000256" key="4">
    <source>
        <dbReference type="ARBA" id="ARBA00012655"/>
    </source>
</evidence>
<dbReference type="AlphaFoldDB" id="A0A3S4YVK5"/>
<dbReference type="PANTHER" id="PTHR11557">
    <property type="entry name" value="PORPHOBILINOGEN DEAMINASE"/>
    <property type="match status" value="1"/>
</dbReference>
<evidence type="ECO:0000313" key="10">
    <source>
        <dbReference type="EMBL" id="VEJ35795.1"/>
    </source>
</evidence>
<dbReference type="NCBIfam" id="TIGR00212">
    <property type="entry name" value="hemC"/>
    <property type="match status" value="1"/>
</dbReference>
<evidence type="ECO:0000256" key="1">
    <source>
        <dbReference type="ARBA" id="ARBA00001916"/>
    </source>
</evidence>
<dbReference type="SUPFAM" id="SSF54782">
    <property type="entry name" value="Porphobilinogen deaminase (hydroxymethylbilane synthase), C-terminal domain"/>
    <property type="match status" value="1"/>
</dbReference>
<dbReference type="InterPro" id="IPR036803">
    <property type="entry name" value="Porphobilinogen_deaminase_C_sf"/>
</dbReference>
<evidence type="ECO:0000256" key="2">
    <source>
        <dbReference type="ARBA" id="ARBA00002869"/>
    </source>
</evidence>
<evidence type="ECO:0000256" key="6">
    <source>
        <dbReference type="ARBA" id="ARBA00023244"/>
    </source>
</evidence>
<comment type="function">
    <text evidence="2">Tetrapolymerization of the monopyrrole PBG into the hydroxymethylbilane pre-uroporphyrinogen in several discrete steps.</text>
</comment>
<evidence type="ECO:0000256" key="7">
    <source>
        <dbReference type="ARBA" id="ARBA00048169"/>
    </source>
</evidence>
<dbReference type="PIRSF" id="PIRSF001438">
    <property type="entry name" value="4pyrrol_synth_OHMeBilane_synth"/>
    <property type="match status" value="1"/>
</dbReference>
<evidence type="ECO:0000256" key="5">
    <source>
        <dbReference type="ARBA" id="ARBA00022679"/>
    </source>
</evidence>